<dbReference type="EMBL" id="BARV01018888">
    <property type="protein sequence ID" value="GAI24803.1"/>
    <property type="molecule type" value="Genomic_DNA"/>
</dbReference>
<evidence type="ECO:0000313" key="1">
    <source>
        <dbReference type="EMBL" id="GAI24803.1"/>
    </source>
</evidence>
<comment type="caution">
    <text evidence="1">The sequence shown here is derived from an EMBL/GenBank/DDBJ whole genome shotgun (WGS) entry which is preliminary data.</text>
</comment>
<proteinExistence type="predicted"/>
<gene>
    <name evidence="1" type="ORF">S06H3_31856</name>
</gene>
<reference evidence="1" key="1">
    <citation type="journal article" date="2014" name="Front. Microbiol.">
        <title>High frequency of phylogenetically diverse reductive dehalogenase-homologous genes in deep subseafloor sedimentary metagenomes.</title>
        <authorList>
            <person name="Kawai M."/>
            <person name="Futagami T."/>
            <person name="Toyoda A."/>
            <person name="Takaki Y."/>
            <person name="Nishi S."/>
            <person name="Hori S."/>
            <person name="Arai W."/>
            <person name="Tsubouchi T."/>
            <person name="Morono Y."/>
            <person name="Uchiyama I."/>
            <person name="Ito T."/>
            <person name="Fujiyama A."/>
            <person name="Inagaki F."/>
            <person name="Takami H."/>
        </authorList>
    </citation>
    <scope>NUCLEOTIDE SEQUENCE</scope>
    <source>
        <strain evidence="1">Expedition CK06-06</strain>
    </source>
</reference>
<accession>X1M0A1</accession>
<organism evidence="1">
    <name type="scientific">marine sediment metagenome</name>
    <dbReference type="NCBI Taxonomy" id="412755"/>
    <lineage>
        <taxon>unclassified sequences</taxon>
        <taxon>metagenomes</taxon>
        <taxon>ecological metagenomes</taxon>
    </lineage>
</organism>
<sequence length="254" mass="27842">MVDEVKLDIKITVPTSVEVAGDMPDKWADGLTNNAERMNDRRIAKIPDEGTFQSKVAVPSTNKFSPMIDSAFESNSGRNQANIIRAQYKNLANSFDDWDAKLALAFATVDGVVAKRFVDQVNNSKDRWATAVAAKTLRATGDKIRGTILGQACYWLTGDYRANQMTNHLELVAGAPYDYTYYAMKGPFKAGFMGKIVQALIMILNADFLAAEITAQNTRVNALCQIYRDTVVAPVKSFIVGGGATDSLAQFEYA</sequence>
<name>X1M0A1_9ZZZZ</name>
<feature type="non-terminal residue" evidence="1">
    <location>
        <position position="254"/>
    </location>
</feature>
<protein>
    <submittedName>
        <fullName evidence="1">Uncharacterized protein</fullName>
    </submittedName>
</protein>
<dbReference type="AlphaFoldDB" id="X1M0A1"/>